<feature type="transmembrane region" description="Helical" evidence="6">
    <location>
        <begin position="465"/>
        <end position="488"/>
    </location>
</feature>
<evidence type="ECO:0000256" key="3">
    <source>
        <dbReference type="ARBA" id="ARBA00022692"/>
    </source>
</evidence>
<evidence type="ECO:0000313" key="9">
    <source>
        <dbReference type="Proteomes" id="UP000245720"/>
    </source>
</evidence>
<dbReference type="InterPro" id="IPR003838">
    <property type="entry name" value="ABC3_permease_C"/>
</dbReference>
<dbReference type="OrthoDB" id="2934570at2"/>
<evidence type="ECO:0000256" key="2">
    <source>
        <dbReference type="ARBA" id="ARBA00022475"/>
    </source>
</evidence>
<dbReference type="EMBL" id="QGDI01000002">
    <property type="protein sequence ID" value="PWJ14562.1"/>
    <property type="molecule type" value="Genomic_DNA"/>
</dbReference>
<keyword evidence="3 6" id="KW-0812">Transmembrane</keyword>
<reference evidence="8 9" key="1">
    <citation type="submission" date="2018-05" db="EMBL/GenBank/DDBJ databases">
        <title>The Hungate 1000. A catalogue of reference genomes from the rumen microbiome.</title>
        <authorList>
            <person name="Kelly W."/>
        </authorList>
    </citation>
    <scope>NUCLEOTIDE SEQUENCE [LARGE SCALE GENOMIC DNA]</scope>
    <source>
        <strain evidence="8 9">SAb67</strain>
    </source>
</reference>
<name>A0A315Y247_RUMFL</name>
<feature type="domain" description="ABC3 transporter permease C-terminal" evidence="7">
    <location>
        <begin position="800"/>
        <end position="914"/>
    </location>
</feature>
<dbReference type="InterPro" id="IPR038766">
    <property type="entry name" value="Membrane_comp_ABC_pdt"/>
</dbReference>
<feature type="domain" description="ABC3 transporter permease C-terminal" evidence="7">
    <location>
        <begin position="423"/>
        <end position="529"/>
    </location>
</feature>
<feature type="transmembrane region" description="Helical" evidence="6">
    <location>
        <begin position="423"/>
        <end position="444"/>
    </location>
</feature>
<sequence>MEGNNISFGKRPKNPLRKRVLRDLRREWKRYLMIFAMLVVTIGFVSGMYVANNSMMTSLDKNAEKFSRESGHFELSAKADSELISAIETGETADVAAALKEKAYAEAGDEVTGAVEEELEKNVREQVESGILDSVTAAVDEQLKAAEAMGVKADDAQRQEAIDEAFDAAMSENYDKAVEEALEKAFDSHEYKDALSDAMDEAKKEIDKTIDDKYDELSERYKLDEKTDPVPVKVYELFCKEQEERKSDAAVDPDGKIRVFAERTDVNRYDILKGKAPQNDHEIMIDRMHADNTGIKVGDTIYVGKADFTVSGLCSFTDYITLYENNTDTMFDAITFDVGMTTDEGFERVGGALRYVYSYVYEKQPEDKFEEKKLSDNFLKSLITQTAAADKETEIKDFVPAYANNAINFATDDMGSDKSMGGVLLYILVAVLAFICAVTINTSLEKESSVIGTLRASGFTKGELVRYYMSAPVLVIAGAAIVGNILGYTCMKNVIVAMYYNSYSLPTYETVWTPDAFVKTTVVPVIIMIVINLFVITRKLKLSPLRFLRHDLKKTRRKKAIRLPKWKFFARFRMRVFLQNIPNYIMMFVGVCFIMLLLSMAVGMPETLDYYKKEMPNMMVAKEQVILTSTEDEDGNIIKTSAEGAEQFSMASLERKSDDYKEEVSVYGVEMGSRYFSLDDDFFNSSADDEVYISKAYADKFGIEKGDEITLEEKFENVDYTWKVYDIYDNSSGVAVYMSGERFNKIFDRDEGSFTGYLSDSHIDDIDEKYIAKTITADDLLKVANQLDHSMGDYMVYFQYVCVIVAAIILYLLTKIIIEKNERSISMVKILGYENSEIASLYLVTTAIVVFITEFLAIFIGYNAMKAAWKVMLMSMGGYFEFIIPFSGFVKEFLMVFIAYLIISIIDFTRIKHIPKVLALKNVE</sequence>
<evidence type="ECO:0000256" key="6">
    <source>
        <dbReference type="SAM" id="Phobius"/>
    </source>
</evidence>
<feature type="transmembrane region" description="Helical" evidence="6">
    <location>
        <begin position="31"/>
        <end position="51"/>
    </location>
</feature>
<keyword evidence="4 6" id="KW-1133">Transmembrane helix</keyword>
<keyword evidence="5 6" id="KW-0472">Membrane</keyword>
<dbReference type="Pfam" id="PF02687">
    <property type="entry name" value="FtsX"/>
    <property type="match status" value="2"/>
</dbReference>
<evidence type="ECO:0000256" key="4">
    <source>
        <dbReference type="ARBA" id="ARBA00022989"/>
    </source>
</evidence>
<dbReference type="Proteomes" id="UP000245720">
    <property type="component" value="Unassembled WGS sequence"/>
</dbReference>
<feature type="transmembrane region" description="Helical" evidence="6">
    <location>
        <begin position="516"/>
        <end position="536"/>
    </location>
</feature>
<feature type="transmembrane region" description="Helical" evidence="6">
    <location>
        <begin position="882"/>
        <end position="906"/>
    </location>
</feature>
<evidence type="ECO:0000313" key="8">
    <source>
        <dbReference type="EMBL" id="PWJ14562.1"/>
    </source>
</evidence>
<comment type="subcellular location">
    <subcellularLocation>
        <location evidence="1">Cell membrane</location>
        <topology evidence="1">Multi-pass membrane protein</topology>
    </subcellularLocation>
</comment>
<evidence type="ECO:0000256" key="1">
    <source>
        <dbReference type="ARBA" id="ARBA00004651"/>
    </source>
</evidence>
<dbReference type="PANTHER" id="PTHR30287:SF1">
    <property type="entry name" value="INNER MEMBRANE PROTEIN"/>
    <property type="match status" value="1"/>
</dbReference>
<dbReference type="GO" id="GO:0005886">
    <property type="term" value="C:plasma membrane"/>
    <property type="evidence" value="ECO:0007669"/>
    <property type="project" value="UniProtKB-SubCell"/>
</dbReference>
<keyword evidence="2" id="KW-1003">Cell membrane</keyword>
<protein>
    <submittedName>
        <fullName evidence="8">Putative ABC transport system permease protein</fullName>
    </submittedName>
</protein>
<feature type="transmembrane region" description="Helical" evidence="6">
    <location>
        <begin position="581"/>
        <end position="602"/>
    </location>
</feature>
<proteinExistence type="predicted"/>
<feature type="transmembrane region" description="Helical" evidence="6">
    <location>
        <begin position="839"/>
        <end position="862"/>
    </location>
</feature>
<accession>A0A315Y247</accession>
<evidence type="ECO:0000256" key="5">
    <source>
        <dbReference type="ARBA" id="ARBA00023136"/>
    </source>
</evidence>
<feature type="transmembrane region" description="Helical" evidence="6">
    <location>
        <begin position="797"/>
        <end position="818"/>
    </location>
</feature>
<dbReference type="RefSeq" id="WP_109725438.1">
    <property type="nucleotide sequence ID" value="NZ_QGDI01000002.1"/>
</dbReference>
<dbReference type="PANTHER" id="PTHR30287">
    <property type="entry name" value="MEMBRANE COMPONENT OF PREDICTED ABC SUPERFAMILY METABOLITE UPTAKE TRANSPORTER"/>
    <property type="match status" value="1"/>
</dbReference>
<comment type="caution">
    <text evidence="8">The sequence shown here is derived from an EMBL/GenBank/DDBJ whole genome shotgun (WGS) entry which is preliminary data.</text>
</comment>
<gene>
    <name evidence="8" type="ORF">IE37_00546</name>
</gene>
<organism evidence="8 9">
    <name type="scientific">Ruminococcus flavefaciens</name>
    <dbReference type="NCBI Taxonomy" id="1265"/>
    <lineage>
        <taxon>Bacteria</taxon>
        <taxon>Bacillati</taxon>
        <taxon>Bacillota</taxon>
        <taxon>Clostridia</taxon>
        <taxon>Eubacteriales</taxon>
        <taxon>Oscillospiraceae</taxon>
        <taxon>Ruminococcus</taxon>
    </lineage>
</organism>
<dbReference type="AlphaFoldDB" id="A0A315Y247"/>
<evidence type="ECO:0000259" key="7">
    <source>
        <dbReference type="Pfam" id="PF02687"/>
    </source>
</evidence>